<organism evidence="2 3">
    <name type="scientific">Polistes dominula</name>
    <name type="common">European paper wasp</name>
    <name type="synonym">Vespa dominula</name>
    <dbReference type="NCBI Taxonomy" id="743375"/>
    <lineage>
        <taxon>Eukaryota</taxon>
        <taxon>Metazoa</taxon>
        <taxon>Ecdysozoa</taxon>
        <taxon>Arthropoda</taxon>
        <taxon>Hexapoda</taxon>
        <taxon>Insecta</taxon>
        <taxon>Pterygota</taxon>
        <taxon>Neoptera</taxon>
        <taxon>Endopterygota</taxon>
        <taxon>Hymenoptera</taxon>
        <taxon>Apocrita</taxon>
        <taxon>Aculeata</taxon>
        <taxon>Vespoidea</taxon>
        <taxon>Vespidae</taxon>
        <taxon>Polistinae</taxon>
        <taxon>Polistini</taxon>
        <taxon>Polistes</taxon>
    </lineage>
</organism>
<gene>
    <name evidence="3" type="primary">LOC107064020</name>
</gene>
<dbReference type="Proteomes" id="UP000694924">
    <property type="component" value="Unplaced"/>
</dbReference>
<evidence type="ECO:0000313" key="3">
    <source>
        <dbReference type="RefSeq" id="XP_015171754.1"/>
    </source>
</evidence>
<evidence type="ECO:0000313" key="2">
    <source>
        <dbReference type="Proteomes" id="UP000694924"/>
    </source>
</evidence>
<evidence type="ECO:0000256" key="1">
    <source>
        <dbReference type="SAM" id="Coils"/>
    </source>
</evidence>
<reference evidence="3" key="1">
    <citation type="submission" date="2025-08" db="UniProtKB">
        <authorList>
            <consortium name="RefSeq"/>
        </authorList>
    </citation>
    <scope>IDENTIFICATION</scope>
    <source>
        <tissue evidence="3">Whole body</tissue>
    </source>
</reference>
<dbReference type="RefSeq" id="XP_015171754.1">
    <property type="nucleotide sequence ID" value="XM_015316268.1"/>
</dbReference>
<dbReference type="Pfam" id="PF06413">
    <property type="entry name" value="Neugrin"/>
    <property type="match status" value="1"/>
</dbReference>
<protein>
    <submittedName>
        <fullName evidence="3">Uncharacterized protein LOC107064020</fullName>
    </submittedName>
</protein>
<accession>A0ABM1HUW7</accession>
<dbReference type="PANTHER" id="PTHR13475">
    <property type="entry name" value="NEUGRIN"/>
    <property type="match status" value="1"/>
</dbReference>
<dbReference type="GeneID" id="107064020"/>
<dbReference type="InterPro" id="IPR010487">
    <property type="entry name" value="NGRN/Rrg9"/>
</dbReference>
<name>A0ABM1HUW7_POLDO</name>
<sequence length="463" mass="53830">MNILRAITYIPRRALSRKNSGIKSKLRILKQAGFEEPNLEELDGHDLDEFEADFMHADEFHKDYEQEKIKAKQLLKKRIVASKYFTKDKDPNFLTSIEKDQIRKLHESNPEEWTVEVLSKSFPALPETIKKILNSKWSYESIERVLKYDATVVDNWKLFKAGKLPVSPALREHLAKFQNRKIMLPDRHLLAEKLVPPKAELPKPKSTFFSNIVQSYLDQETSNQNDNKVLPSGKETMIDTKLLKDTSNNAIAKNLLDKRDLVKKELLHKNNTALVKPKANSTRPKITFNEFAKKELTRIYAERTEEAITLLHAYQKYINKDDNISPDIDDTIIQSKHVQALKEEKKEDEIEVKKENLSSWNVEISNEKKEEFNSLNLKISNKEEVSISVNKSEPPQLISTDKNDTKLDTYVKERNSKISVDEKYSLPIQIPSKLYQKGKTYRISDCYYDDDGEFLYRVPGVRN</sequence>
<keyword evidence="2" id="KW-1185">Reference proteome</keyword>
<proteinExistence type="predicted"/>
<keyword evidence="1" id="KW-0175">Coiled coil</keyword>
<dbReference type="PANTHER" id="PTHR13475:SF3">
    <property type="entry name" value="NEUGRIN"/>
    <property type="match status" value="1"/>
</dbReference>
<feature type="coiled-coil region" evidence="1">
    <location>
        <begin position="338"/>
        <end position="370"/>
    </location>
</feature>